<dbReference type="RefSeq" id="WP_153831166.1">
    <property type="nucleotide sequence ID" value="NZ_WJQR01000003.1"/>
</dbReference>
<evidence type="ECO:0000313" key="2">
    <source>
        <dbReference type="EMBL" id="MRI81087.1"/>
    </source>
</evidence>
<dbReference type="SUPFAM" id="SSF55729">
    <property type="entry name" value="Acyl-CoA N-acyltransferases (Nat)"/>
    <property type="match status" value="1"/>
</dbReference>
<dbReference type="Gene3D" id="3.40.630.30">
    <property type="match status" value="1"/>
</dbReference>
<dbReference type="InterPro" id="IPR000182">
    <property type="entry name" value="GNAT_dom"/>
</dbReference>
<dbReference type="InterPro" id="IPR016181">
    <property type="entry name" value="Acyl_CoA_acyltransferase"/>
</dbReference>
<dbReference type="AlphaFoldDB" id="A0A6I2GNU2"/>
<evidence type="ECO:0000313" key="3">
    <source>
        <dbReference type="EMBL" id="MRI86158.1"/>
    </source>
</evidence>
<proteinExistence type="predicted"/>
<evidence type="ECO:0000313" key="7">
    <source>
        <dbReference type="Proteomes" id="UP000469870"/>
    </source>
</evidence>
<dbReference type="PROSITE" id="PS51186">
    <property type="entry name" value="GNAT"/>
    <property type="match status" value="1"/>
</dbReference>
<dbReference type="Pfam" id="PF00583">
    <property type="entry name" value="Acetyltransf_1"/>
    <property type="match status" value="1"/>
</dbReference>
<evidence type="ECO:0000313" key="4">
    <source>
        <dbReference type="EMBL" id="MRJ46054.1"/>
    </source>
</evidence>
<dbReference type="PANTHER" id="PTHR43415:SF3">
    <property type="entry name" value="GNAT-FAMILY ACETYLTRANSFERASE"/>
    <property type="match status" value="1"/>
</dbReference>
<keyword evidence="5" id="KW-1185">Reference proteome</keyword>
<comment type="caution">
    <text evidence="3">The sequence shown here is derived from an EMBL/GenBank/DDBJ whole genome shotgun (WGS) entry which is preliminary data.</text>
</comment>
<dbReference type="EMBL" id="WJQT01000001">
    <property type="protein sequence ID" value="MRJ46054.1"/>
    <property type="molecule type" value="Genomic_DNA"/>
</dbReference>
<dbReference type="Proteomes" id="UP000430975">
    <property type="component" value="Unassembled WGS sequence"/>
</dbReference>
<dbReference type="Proteomes" id="UP000440066">
    <property type="component" value="Unassembled WGS sequence"/>
</dbReference>
<feature type="domain" description="N-acetyltransferase" evidence="1">
    <location>
        <begin position="18"/>
        <end position="182"/>
    </location>
</feature>
<reference evidence="5 7" key="2">
    <citation type="submission" date="2019-11" db="EMBL/GenBank/DDBJ databases">
        <title>Characterisation of Fundicoccus ignavus gen. nov. sp. nov., a novel genus of the family Aerococcaceae isolated from bulk tank milk.</title>
        <authorList>
            <person name="Siebert A."/>
            <person name="Huptas C."/>
            <person name="Wenning M."/>
            <person name="Scherer S."/>
            <person name="Doll E.V."/>
        </authorList>
    </citation>
    <scope>NUCLEOTIDE SEQUENCE [LARGE SCALE GENOMIC DNA]</scope>
    <source>
        <strain evidence="2 7">DSM 109653</strain>
        <strain evidence="3 5">WS4759</strain>
    </source>
</reference>
<keyword evidence="3" id="KW-0808">Transferase</keyword>
<evidence type="ECO:0000313" key="6">
    <source>
        <dbReference type="Proteomes" id="UP000440066"/>
    </source>
</evidence>
<dbReference type="Proteomes" id="UP000469870">
    <property type="component" value="Unassembled WGS sequence"/>
</dbReference>
<dbReference type="EMBL" id="WJQS01000009">
    <property type="protein sequence ID" value="MRI86158.1"/>
    <property type="molecule type" value="Genomic_DNA"/>
</dbReference>
<dbReference type="CDD" id="cd04301">
    <property type="entry name" value="NAT_SF"/>
    <property type="match status" value="1"/>
</dbReference>
<organism evidence="3 5">
    <name type="scientific">Fundicoccus ignavus</name>
    <dbReference type="NCBI Taxonomy" id="2664442"/>
    <lineage>
        <taxon>Bacteria</taxon>
        <taxon>Bacillati</taxon>
        <taxon>Bacillota</taxon>
        <taxon>Bacilli</taxon>
        <taxon>Lactobacillales</taxon>
        <taxon>Aerococcaceae</taxon>
        <taxon>Fundicoccus</taxon>
    </lineage>
</organism>
<reference evidence="4 6" key="1">
    <citation type="submission" date="2019-11" db="EMBL/GenBank/DDBJ databases">
        <title>Characterisation of Fundicoccus ignavus gen. nov. sp. nov., a novel genus of the family Aerococcaceae from bulk tank milk.</title>
        <authorList>
            <person name="Siebert A."/>
            <person name="Huptas C."/>
            <person name="Wenning M."/>
            <person name="Scherer S."/>
            <person name="Doll E.V."/>
        </authorList>
    </citation>
    <scope>NUCLEOTIDE SEQUENCE [LARGE SCALE GENOMIC DNA]</scope>
    <source>
        <strain evidence="4 6">DSM 109652</strain>
    </source>
</reference>
<name>A0A6I2GNU2_9LACT</name>
<dbReference type="GO" id="GO:0016747">
    <property type="term" value="F:acyltransferase activity, transferring groups other than amino-acyl groups"/>
    <property type="evidence" value="ECO:0007669"/>
    <property type="project" value="InterPro"/>
</dbReference>
<sequence length="182" mass="20262">MIPYDSNEPSGDWIEIDTIIRQAEPNDARALLGLTKLVGKETDYLTFGPEGVGLTVAQEMDLIDAFATSQENIMLVVEVDGQIIGMGNIATFGSMKQSHVAEIGLSLIKEYWGYGIGSLLMEDLLDFSKNVGLEVITLEVVTENKRAIELYKKFGFEIVGTLKKRLKHNCSYFDSYVMELLL</sequence>
<dbReference type="PANTHER" id="PTHR43415">
    <property type="entry name" value="SPERMIDINE N(1)-ACETYLTRANSFERASE"/>
    <property type="match status" value="1"/>
</dbReference>
<evidence type="ECO:0000259" key="1">
    <source>
        <dbReference type="PROSITE" id="PS51186"/>
    </source>
</evidence>
<accession>A0A6I2GNU2</accession>
<dbReference type="EMBL" id="WJQR01000003">
    <property type="protein sequence ID" value="MRI81087.1"/>
    <property type="molecule type" value="Genomic_DNA"/>
</dbReference>
<protein>
    <submittedName>
        <fullName evidence="3">GNAT family N-acetyltransferase</fullName>
    </submittedName>
</protein>
<evidence type="ECO:0000313" key="5">
    <source>
        <dbReference type="Proteomes" id="UP000430975"/>
    </source>
</evidence>
<gene>
    <name evidence="4" type="ORF">GF867_00500</name>
    <name evidence="3" type="ORF">GIY09_09910</name>
    <name evidence="2" type="ORF">GIY11_03560</name>
</gene>